<proteinExistence type="predicted"/>
<name>A0A914Y3E9_9BILA</name>
<dbReference type="WBParaSite" id="PSU_v2.g12288.t1">
    <property type="protein sequence ID" value="PSU_v2.g12288.t1"/>
    <property type="gene ID" value="PSU_v2.g12288"/>
</dbReference>
<evidence type="ECO:0000313" key="2">
    <source>
        <dbReference type="WBParaSite" id="PSU_v2.g12288.t1"/>
    </source>
</evidence>
<sequence>MHPNSLIMLYNYAIVLCLQDIPTEECIKALDAFLAIAPKDHRYVPACYYRKAHYFLSKKDIYQFVSTFEEGLAAEKLQLICYLPYNYPEKYLLEKAFLHYKPQLQNDKNVAGISEG</sequence>
<organism evidence="1 2">
    <name type="scientific">Panagrolaimus superbus</name>
    <dbReference type="NCBI Taxonomy" id="310955"/>
    <lineage>
        <taxon>Eukaryota</taxon>
        <taxon>Metazoa</taxon>
        <taxon>Ecdysozoa</taxon>
        <taxon>Nematoda</taxon>
        <taxon>Chromadorea</taxon>
        <taxon>Rhabditida</taxon>
        <taxon>Tylenchina</taxon>
        <taxon>Panagrolaimomorpha</taxon>
        <taxon>Panagrolaimoidea</taxon>
        <taxon>Panagrolaimidae</taxon>
        <taxon>Panagrolaimus</taxon>
    </lineage>
</organism>
<keyword evidence="1" id="KW-1185">Reference proteome</keyword>
<protein>
    <submittedName>
        <fullName evidence="2">Tetratricopeptide repeat protein</fullName>
    </submittedName>
</protein>
<evidence type="ECO:0000313" key="1">
    <source>
        <dbReference type="Proteomes" id="UP000887577"/>
    </source>
</evidence>
<reference evidence="2" key="1">
    <citation type="submission" date="2022-11" db="UniProtKB">
        <authorList>
            <consortium name="WormBaseParasite"/>
        </authorList>
    </citation>
    <scope>IDENTIFICATION</scope>
</reference>
<dbReference type="Proteomes" id="UP000887577">
    <property type="component" value="Unplaced"/>
</dbReference>
<dbReference type="AlphaFoldDB" id="A0A914Y3E9"/>
<accession>A0A914Y3E9</accession>